<dbReference type="PANTHER" id="PTHR30244:SF34">
    <property type="entry name" value="DTDP-4-AMINO-4,6-DIDEOXYGALACTOSE TRANSAMINASE"/>
    <property type="match status" value="1"/>
</dbReference>
<dbReference type="GO" id="GO:0000271">
    <property type="term" value="P:polysaccharide biosynthetic process"/>
    <property type="evidence" value="ECO:0007669"/>
    <property type="project" value="TreeGrafter"/>
</dbReference>
<dbReference type="GO" id="GO:0008483">
    <property type="term" value="F:transaminase activity"/>
    <property type="evidence" value="ECO:0007669"/>
    <property type="project" value="TreeGrafter"/>
</dbReference>
<name>A0A381WPM0_9ZZZZ</name>
<dbReference type="InterPro" id="IPR015424">
    <property type="entry name" value="PyrdxlP-dep_Trfase"/>
</dbReference>
<evidence type="ECO:0000313" key="1">
    <source>
        <dbReference type="EMBL" id="SVA54342.1"/>
    </source>
</evidence>
<dbReference type="Gene3D" id="3.40.640.10">
    <property type="entry name" value="Type I PLP-dependent aspartate aminotransferase-like (Major domain)"/>
    <property type="match status" value="1"/>
</dbReference>
<accession>A0A381WPM0</accession>
<proteinExistence type="predicted"/>
<dbReference type="GO" id="GO:0030170">
    <property type="term" value="F:pyridoxal phosphate binding"/>
    <property type="evidence" value="ECO:0007669"/>
    <property type="project" value="TreeGrafter"/>
</dbReference>
<dbReference type="PANTHER" id="PTHR30244">
    <property type="entry name" value="TRANSAMINASE"/>
    <property type="match status" value="1"/>
</dbReference>
<dbReference type="Pfam" id="PF01041">
    <property type="entry name" value="DegT_DnrJ_EryC1"/>
    <property type="match status" value="1"/>
</dbReference>
<dbReference type="AlphaFoldDB" id="A0A381WPM0"/>
<sequence length="343" mass="38839">MEIPFEQEYREKFFKLSNEVFESNFWSDGPMLRRFEEAFELYTGLPSRGINSGGAGLLSILDYLDVRGKDVLVPANTFWATPRAVQLAGGNVIYGDCNREDLCLSLEDLKKKVTPDTKAVIVVHIGGYLAFQIEEIAEFCKDRRIALIEDCAHAHGASWGGKTAGHYGFAGAYSFYATKTMPLGEGGMVVSRDRTFMKWLENYRNYGKEVVDGKVVYPLKTGFNYRMSEFSAALGIVQLERLPMVLKWKQRLATKYNKIFENRVKLPNGMVSGYYKYIVFGYSELKNQTGQVFGENDLGPLIENVKADVPNSLWVTKNHQCPPIFFGWEHAACGIETLKEKLF</sequence>
<reference evidence="1" key="1">
    <citation type="submission" date="2018-05" db="EMBL/GenBank/DDBJ databases">
        <authorList>
            <person name="Lanie J.A."/>
            <person name="Ng W.-L."/>
            <person name="Kazmierczak K.M."/>
            <person name="Andrzejewski T.M."/>
            <person name="Davidsen T.M."/>
            <person name="Wayne K.J."/>
            <person name="Tettelin H."/>
            <person name="Glass J.I."/>
            <person name="Rusch D."/>
            <person name="Podicherti R."/>
            <person name="Tsui H.-C.T."/>
            <person name="Winkler M.E."/>
        </authorList>
    </citation>
    <scope>NUCLEOTIDE SEQUENCE</scope>
</reference>
<dbReference type="InterPro" id="IPR000653">
    <property type="entry name" value="DegT/StrS_aminotransferase"/>
</dbReference>
<protein>
    <submittedName>
        <fullName evidence="1">Uncharacterized protein</fullName>
    </submittedName>
</protein>
<gene>
    <name evidence="1" type="ORF">METZ01_LOCUS107196</name>
</gene>
<dbReference type="SUPFAM" id="SSF53383">
    <property type="entry name" value="PLP-dependent transferases"/>
    <property type="match status" value="1"/>
</dbReference>
<organism evidence="1">
    <name type="scientific">marine metagenome</name>
    <dbReference type="NCBI Taxonomy" id="408172"/>
    <lineage>
        <taxon>unclassified sequences</taxon>
        <taxon>metagenomes</taxon>
        <taxon>ecological metagenomes</taxon>
    </lineage>
</organism>
<dbReference type="EMBL" id="UINC01012442">
    <property type="protein sequence ID" value="SVA54342.1"/>
    <property type="molecule type" value="Genomic_DNA"/>
</dbReference>
<dbReference type="InterPro" id="IPR015421">
    <property type="entry name" value="PyrdxlP-dep_Trfase_major"/>
</dbReference>